<proteinExistence type="predicted"/>
<reference evidence="2 3" key="1">
    <citation type="submission" date="2020-07" db="EMBL/GenBank/DDBJ databases">
        <authorList>
            <person name="Feng H."/>
        </authorList>
    </citation>
    <scope>NUCLEOTIDE SEQUENCE [LARGE SCALE GENOMIC DNA]</scope>
    <source>
        <strain evidence="3">s-11</strain>
    </source>
</reference>
<evidence type="ECO:0000313" key="3">
    <source>
        <dbReference type="Proteomes" id="UP000530514"/>
    </source>
</evidence>
<accession>A0A7W2AIN0</accession>
<dbReference type="Proteomes" id="UP000530514">
    <property type="component" value="Unassembled WGS sequence"/>
</dbReference>
<organism evidence="2 3">
    <name type="scientific">Thermoactinomyces daqus</name>
    <dbReference type="NCBI Taxonomy" id="1329516"/>
    <lineage>
        <taxon>Bacteria</taxon>
        <taxon>Bacillati</taxon>
        <taxon>Bacillota</taxon>
        <taxon>Bacilli</taxon>
        <taxon>Bacillales</taxon>
        <taxon>Thermoactinomycetaceae</taxon>
        <taxon>Thermoactinomyces</taxon>
    </lineage>
</organism>
<gene>
    <name evidence="2" type="ORF">H1164_11060</name>
</gene>
<feature type="coiled-coil region" evidence="1">
    <location>
        <begin position="34"/>
        <end position="68"/>
    </location>
</feature>
<keyword evidence="3" id="KW-1185">Reference proteome</keyword>
<evidence type="ECO:0000313" key="2">
    <source>
        <dbReference type="EMBL" id="MBA4543435.1"/>
    </source>
</evidence>
<protein>
    <submittedName>
        <fullName evidence="2">Uncharacterized protein</fullName>
    </submittedName>
</protein>
<dbReference type="AlphaFoldDB" id="A0A7W2AIN0"/>
<comment type="caution">
    <text evidence="2">The sequence shown here is derived from an EMBL/GenBank/DDBJ whole genome shotgun (WGS) entry which is preliminary data.</text>
</comment>
<keyword evidence="1" id="KW-0175">Coiled coil</keyword>
<dbReference type="EMBL" id="JACEIP010000016">
    <property type="protein sequence ID" value="MBA4543435.1"/>
    <property type="molecule type" value="Genomic_DNA"/>
</dbReference>
<dbReference type="RefSeq" id="WP_033102425.1">
    <property type="nucleotide sequence ID" value="NZ_JACEIP010000016.1"/>
</dbReference>
<evidence type="ECO:0000256" key="1">
    <source>
        <dbReference type="SAM" id="Coils"/>
    </source>
</evidence>
<sequence>MSQSKDVTLADVLNAIQHVGAKVDSMEKRLTVRIEKLEEGQQTIIQAVNELKDDLAAQKKELTQTSKATAYLSRDVLILKNEQ</sequence>
<name>A0A7W2AIN0_9BACL</name>